<dbReference type="InterPro" id="IPR011333">
    <property type="entry name" value="SKP1/BTB/POZ_sf"/>
</dbReference>
<proteinExistence type="predicted"/>
<gene>
    <name evidence="3" type="ORF">GSTENG00014266001</name>
</gene>
<dbReference type="EMBL" id="CAAE01014531">
    <property type="protein sequence ID" value="CAF97022.1"/>
    <property type="molecule type" value="Genomic_DNA"/>
</dbReference>
<dbReference type="KEGG" id="tng:GSTEN00014266G001"/>
<dbReference type="PROSITE" id="PS50097">
    <property type="entry name" value="BTB"/>
    <property type="match status" value="1"/>
</dbReference>
<dbReference type="Pfam" id="PF00651">
    <property type="entry name" value="BTB"/>
    <property type="match status" value="1"/>
</dbReference>
<dbReference type="OrthoDB" id="8962738at2759"/>
<reference evidence="3" key="2">
    <citation type="submission" date="2004-02" db="EMBL/GenBank/DDBJ databases">
        <authorList>
            <consortium name="Genoscope"/>
            <consortium name="Whitehead Institute Centre for Genome Research"/>
        </authorList>
    </citation>
    <scope>NUCLEOTIDE SEQUENCE</scope>
</reference>
<name>Q4SQR0_TETNG</name>
<protein>
    <submittedName>
        <fullName evidence="3">(spotted green pufferfish) hypothetical protein</fullName>
    </submittedName>
</protein>
<dbReference type="PANTHER" id="PTHR45632">
    <property type="entry name" value="LD33804P"/>
    <property type="match status" value="1"/>
</dbReference>
<dbReference type="AlphaFoldDB" id="Q4SQR0"/>
<feature type="compositionally biased region" description="Basic and acidic residues" evidence="1">
    <location>
        <begin position="1"/>
        <end position="10"/>
    </location>
</feature>
<comment type="caution">
    <text evidence="3">The sequence shown here is derived from an EMBL/GenBank/DDBJ whole genome shotgun (WGS) entry which is preliminary data.</text>
</comment>
<dbReference type="InterPro" id="IPR000210">
    <property type="entry name" value="BTB/POZ_dom"/>
</dbReference>
<organism evidence="3">
    <name type="scientific">Tetraodon nigroviridis</name>
    <name type="common">Spotted green pufferfish</name>
    <name type="synonym">Chelonodon nigroviridis</name>
    <dbReference type="NCBI Taxonomy" id="99883"/>
    <lineage>
        <taxon>Eukaryota</taxon>
        <taxon>Metazoa</taxon>
        <taxon>Chordata</taxon>
        <taxon>Craniata</taxon>
        <taxon>Vertebrata</taxon>
        <taxon>Euteleostomi</taxon>
        <taxon>Actinopterygii</taxon>
        <taxon>Neopterygii</taxon>
        <taxon>Teleostei</taxon>
        <taxon>Neoteleostei</taxon>
        <taxon>Acanthomorphata</taxon>
        <taxon>Eupercaria</taxon>
        <taxon>Tetraodontiformes</taxon>
        <taxon>Tetradontoidea</taxon>
        <taxon>Tetraodontidae</taxon>
        <taxon>Tetraodon</taxon>
    </lineage>
</organism>
<evidence type="ECO:0000259" key="2">
    <source>
        <dbReference type="PROSITE" id="PS50097"/>
    </source>
</evidence>
<dbReference type="SUPFAM" id="SSF54695">
    <property type="entry name" value="POZ domain"/>
    <property type="match status" value="1"/>
</dbReference>
<accession>Q4SQR0</accession>
<reference evidence="3" key="1">
    <citation type="journal article" date="2004" name="Nature">
        <title>Genome duplication in the teleost fish Tetraodon nigroviridis reveals the early vertebrate proto-karyotype.</title>
        <authorList>
            <person name="Jaillon O."/>
            <person name="Aury J.-M."/>
            <person name="Brunet F."/>
            <person name="Petit J.-L."/>
            <person name="Stange-Thomann N."/>
            <person name="Mauceli E."/>
            <person name="Bouneau L."/>
            <person name="Fischer C."/>
            <person name="Ozouf-Costaz C."/>
            <person name="Bernot A."/>
            <person name="Nicaud S."/>
            <person name="Jaffe D."/>
            <person name="Fisher S."/>
            <person name="Lutfalla G."/>
            <person name="Dossat C."/>
            <person name="Segurens B."/>
            <person name="Dasilva C."/>
            <person name="Salanoubat M."/>
            <person name="Levy M."/>
            <person name="Boudet N."/>
            <person name="Castellano S."/>
            <person name="Anthouard V."/>
            <person name="Jubin C."/>
            <person name="Castelli V."/>
            <person name="Katinka M."/>
            <person name="Vacherie B."/>
            <person name="Biemont C."/>
            <person name="Skalli Z."/>
            <person name="Cattolico L."/>
            <person name="Poulain J."/>
            <person name="De Berardinis V."/>
            <person name="Cruaud C."/>
            <person name="Duprat S."/>
            <person name="Brottier P."/>
            <person name="Coutanceau J.-P."/>
            <person name="Gouzy J."/>
            <person name="Parra G."/>
            <person name="Lardier G."/>
            <person name="Chapple C."/>
            <person name="McKernan K.J."/>
            <person name="McEwan P."/>
            <person name="Bosak S."/>
            <person name="Kellis M."/>
            <person name="Volff J.-N."/>
            <person name="Guigo R."/>
            <person name="Zody M.C."/>
            <person name="Mesirov J."/>
            <person name="Lindblad-Toh K."/>
            <person name="Birren B."/>
            <person name="Nusbaum C."/>
            <person name="Kahn D."/>
            <person name="Robinson-Rechavi M."/>
            <person name="Laudet V."/>
            <person name="Schachter V."/>
            <person name="Quetier F."/>
            <person name="Saurin W."/>
            <person name="Scarpelli C."/>
            <person name="Wincker P."/>
            <person name="Lander E.S."/>
            <person name="Weissenbach J."/>
            <person name="Roest Crollius H."/>
        </authorList>
    </citation>
    <scope>NUCLEOTIDE SEQUENCE [LARGE SCALE GENOMIC DNA]</scope>
</reference>
<sequence>MEPEQERPEDQMEEEDRGAEPHTCVTEPHVMEEDEEDEAYCVDGYPSELFRALKDFRDASLLTDLTLSTADGASLQVHAAVLAAVSSHLRHRLRERTEDSSRIHICLGPEVDAVGLAAVVEFAYAGVVSALDPDTVQRVEAAAGTLGACRVVELCRRPGRGEGEPEKPGDRQKEEQEVTLRAIEKMRSDKVGCDVVLEAIGGSLHGE</sequence>
<evidence type="ECO:0000256" key="1">
    <source>
        <dbReference type="SAM" id="MobiDB-lite"/>
    </source>
</evidence>
<dbReference type="Gene3D" id="3.30.710.10">
    <property type="entry name" value="Potassium Channel Kv1.1, Chain A"/>
    <property type="match status" value="1"/>
</dbReference>
<evidence type="ECO:0000313" key="3">
    <source>
        <dbReference type="EMBL" id="CAF97022.1"/>
    </source>
</evidence>
<feature type="region of interest" description="Disordered" evidence="1">
    <location>
        <begin position="1"/>
        <end position="37"/>
    </location>
</feature>
<feature type="domain" description="BTB" evidence="2">
    <location>
        <begin position="63"/>
        <end position="132"/>
    </location>
</feature>